<accession>A0A1T5I5A8</accession>
<organism evidence="1 2">
    <name type="scientific">Photobacterium piscicola</name>
    <dbReference type="NCBI Taxonomy" id="1378299"/>
    <lineage>
        <taxon>Bacteria</taxon>
        <taxon>Pseudomonadati</taxon>
        <taxon>Pseudomonadota</taxon>
        <taxon>Gammaproteobacteria</taxon>
        <taxon>Vibrionales</taxon>
        <taxon>Vibrionaceae</taxon>
        <taxon>Photobacterium</taxon>
    </lineage>
</organism>
<dbReference type="SFLD" id="SFLDG01140">
    <property type="entry name" value="C2.B:_Phosphomannomutase_and_P"/>
    <property type="match status" value="1"/>
</dbReference>
<dbReference type="CDD" id="cd07516">
    <property type="entry name" value="HAD_Pase"/>
    <property type="match status" value="1"/>
</dbReference>
<keyword evidence="1" id="KW-0378">Hydrolase</keyword>
<proteinExistence type="predicted"/>
<dbReference type="Pfam" id="PF08282">
    <property type="entry name" value="Hydrolase_3"/>
    <property type="match status" value="1"/>
</dbReference>
<dbReference type="PANTHER" id="PTHR10000:SF58">
    <property type="entry name" value="PYRIDOXAL PHOSPHATE PHOSPHATASE YBHA"/>
    <property type="match status" value="1"/>
</dbReference>
<dbReference type="EMBL" id="FUZI01000014">
    <property type="protein sequence ID" value="SKC34221.1"/>
    <property type="molecule type" value="Genomic_DNA"/>
</dbReference>
<dbReference type="Gene3D" id="3.30.1240.10">
    <property type="match status" value="1"/>
</dbReference>
<dbReference type="EC" id="3.1.3.74" evidence="1"/>
<name>A0A1T5I5A8_9GAMM</name>
<dbReference type="PANTHER" id="PTHR10000">
    <property type="entry name" value="PHOSPHOSERINE PHOSPHATASE"/>
    <property type="match status" value="1"/>
</dbReference>
<reference evidence="1 2" key="1">
    <citation type="submission" date="2017-02" db="EMBL/GenBank/DDBJ databases">
        <authorList>
            <person name="Peterson S.W."/>
        </authorList>
    </citation>
    <scope>NUCLEOTIDE SEQUENCE [LARGE SCALE GENOMIC DNA]</scope>
    <source>
        <strain evidence="2">type strain: NCCB 100098</strain>
    </source>
</reference>
<dbReference type="GO" id="GO:0005829">
    <property type="term" value="C:cytosol"/>
    <property type="evidence" value="ECO:0007669"/>
    <property type="project" value="TreeGrafter"/>
</dbReference>
<sequence>MKYQAVIIDLDGTLLRDDEQICSNNKEAITLAVKSGYSVSLASGRPHQLMMPYVKKLGLSLPIICCNGAYLFDPITQNIMNPQVLDRDFLIDLVSLLNEGHFAFTIYSSRGVFTQKASKHTEDLIKKAEVINADISIQVIPAISELLEQTGEVYKVLVSSSDKVALNQLRDALQIHCQADLSAPTKLDITSTSATKGHALTQWLKQQNISAQNTIAFGDGDNDAFMFRLVGEPVAMDNASPSLKGLANLIVTNNNGCGIGQYLRLMVQEGQKTYQHSFNY</sequence>
<dbReference type="InterPro" id="IPR023214">
    <property type="entry name" value="HAD_sf"/>
</dbReference>
<dbReference type="Gene3D" id="3.40.50.1000">
    <property type="entry name" value="HAD superfamily/HAD-like"/>
    <property type="match status" value="1"/>
</dbReference>
<evidence type="ECO:0000313" key="1">
    <source>
        <dbReference type="EMBL" id="SKC34221.1"/>
    </source>
</evidence>
<gene>
    <name evidence="1" type="primary">ybhA</name>
    <name evidence="1" type="ORF">CZ809_03833</name>
</gene>
<dbReference type="NCBIfam" id="TIGR00099">
    <property type="entry name" value="Cof-subfamily"/>
    <property type="match status" value="1"/>
</dbReference>
<dbReference type="NCBIfam" id="TIGR01484">
    <property type="entry name" value="HAD-SF-IIB"/>
    <property type="match status" value="1"/>
</dbReference>
<dbReference type="Proteomes" id="UP000189966">
    <property type="component" value="Unassembled WGS sequence"/>
</dbReference>
<dbReference type="InterPro" id="IPR006379">
    <property type="entry name" value="HAD-SF_hydro_IIB"/>
</dbReference>
<dbReference type="RefSeq" id="WP_080159147.1">
    <property type="nucleotide sequence ID" value="NZ_FUZI01000014.1"/>
</dbReference>
<dbReference type="InterPro" id="IPR036412">
    <property type="entry name" value="HAD-like_sf"/>
</dbReference>
<dbReference type="PROSITE" id="PS01229">
    <property type="entry name" value="COF_2"/>
    <property type="match status" value="1"/>
</dbReference>
<protein>
    <submittedName>
        <fullName evidence="1">Pyridoxal phosphate phosphatase YbhA</fullName>
        <ecNumber evidence="1">3.1.3.74</ecNumber>
    </submittedName>
</protein>
<dbReference type="GO" id="GO:0000287">
    <property type="term" value="F:magnesium ion binding"/>
    <property type="evidence" value="ECO:0007669"/>
    <property type="project" value="TreeGrafter"/>
</dbReference>
<dbReference type="InterPro" id="IPR000150">
    <property type="entry name" value="Cof"/>
</dbReference>
<dbReference type="SFLD" id="SFLDS00003">
    <property type="entry name" value="Haloacid_Dehalogenase"/>
    <property type="match status" value="1"/>
</dbReference>
<evidence type="ECO:0000313" key="2">
    <source>
        <dbReference type="Proteomes" id="UP000189966"/>
    </source>
</evidence>
<dbReference type="GO" id="GO:0033883">
    <property type="term" value="F:pyridoxal phosphatase activity"/>
    <property type="evidence" value="ECO:0007669"/>
    <property type="project" value="UniProtKB-EC"/>
</dbReference>
<dbReference type="SUPFAM" id="SSF56784">
    <property type="entry name" value="HAD-like"/>
    <property type="match status" value="1"/>
</dbReference>
<dbReference type="AlphaFoldDB" id="A0A1T5I5A8"/>
<dbReference type="OrthoDB" id="9781413at2"/>